<dbReference type="Proteomes" id="UP001224359">
    <property type="component" value="Unassembled WGS sequence"/>
</dbReference>
<evidence type="ECO:0000259" key="3">
    <source>
        <dbReference type="Pfam" id="PF26347"/>
    </source>
</evidence>
<organism evidence="4 5">
    <name type="scientific">Alkalibacillus salilacus</name>
    <dbReference type="NCBI Taxonomy" id="284582"/>
    <lineage>
        <taxon>Bacteria</taxon>
        <taxon>Bacillati</taxon>
        <taxon>Bacillota</taxon>
        <taxon>Bacilli</taxon>
        <taxon>Bacillales</taxon>
        <taxon>Bacillaceae</taxon>
        <taxon>Alkalibacillus</taxon>
    </lineage>
</organism>
<dbReference type="Pfam" id="PF26347">
    <property type="entry name" value="YtrI_sporulation"/>
    <property type="match status" value="1"/>
</dbReference>
<sequence>MHIPPYYKKASWQTFLIGVLTGVVIGYIFFLFVYGQHTERWIEENLSIRNELHELEQENELLKSDQSDLNEEAEQRVTVQKIEISWTNAEKLDLDRFTTHELKEILLDELESVVGQNIISLSEQRTLLLRTIENKTFNIRDVDYQLAVRHMTIGPTLILSIEVKIASS</sequence>
<keyword evidence="2" id="KW-0812">Transmembrane</keyword>
<gene>
    <name evidence="4" type="ORF">J2S77_002185</name>
</gene>
<name>A0ABT9VGT7_9BACI</name>
<dbReference type="EMBL" id="JAUSTQ010000009">
    <property type="protein sequence ID" value="MDQ0160183.1"/>
    <property type="molecule type" value="Genomic_DNA"/>
</dbReference>
<keyword evidence="2" id="KW-1133">Transmembrane helix</keyword>
<keyword evidence="2" id="KW-0472">Membrane</keyword>
<keyword evidence="1" id="KW-0175">Coiled coil</keyword>
<keyword evidence="5" id="KW-1185">Reference proteome</keyword>
<evidence type="ECO:0000313" key="5">
    <source>
        <dbReference type="Proteomes" id="UP001224359"/>
    </source>
</evidence>
<evidence type="ECO:0000313" key="4">
    <source>
        <dbReference type="EMBL" id="MDQ0160183.1"/>
    </source>
</evidence>
<dbReference type="NCBIfam" id="NF041479">
    <property type="entry name" value="spor_membprot_YtrI"/>
    <property type="match status" value="1"/>
</dbReference>
<dbReference type="InterPro" id="IPR058620">
    <property type="entry name" value="YtrI_C"/>
</dbReference>
<reference evidence="4 5" key="1">
    <citation type="submission" date="2023-07" db="EMBL/GenBank/DDBJ databases">
        <title>Genomic Encyclopedia of Type Strains, Phase IV (KMG-IV): sequencing the most valuable type-strain genomes for metagenomic binning, comparative biology and taxonomic classification.</title>
        <authorList>
            <person name="Goeker M."/>
        </authorList>
    </citation>
    <scope>NUCLEOTIDE SEQUENCE [LARGE SCALE GENOMIC DNA]</scope>
    <source>
        <strain evidence="4 5">DSM 16460</strain>
    </source>
</reference>
<accession>A0ABT9VGT7</accession>
<feature type="transmembrane region" description="Helical" evidence="2">
    <location>
        <begin position="12"/>
        <end position="34"/>
    </location>
</feature>
<feature type="coiled-coil region" evidence="1">
    <location>
        <begin position="38"/>
        <end position="75"/>
    </location>
</feature>
<proteinExistence type="predicted"/>
<comment type="caution">
    <text evidence="4">The sequence shown here is derived from an EMBL/GenBank/DDBJ whole genome shotgun (WGS) entry which is preliminary data.</text>
</comment>
<evidence type="ECO:0000256" key="1">
    <source>
        <dbReference type="SAM" id="Coils"/>
    </source>
</evidence>
<protein>
    <submittedName>
        <fullName evidence="4">Gas vesicle protein</fullName>
    </submittedName>
</protein>
<dbReference type="RefSeq" id="WP_306977239.1">
    <property type="nucleotide sequence ID" value="NZ_JAUSTQ010000009.1"/>
</dbReference>
<dbReference type="InterPro" id="IPR048198">
    <property type="entry name" value="YtrI"/>
</dbReference>
<feature type="domain" description="Sporulation membrane protein YtrI C-terminal" evidence="3">
    <location>
        <begin position="80"/>
        <end position="164"/>
    </location>
</feature>
<evidence type="ECO:0000256" key="2">
    <source>
        <dbReference type="SAM" id="Phobius"/>
    </source>
</evidence>